<name>H0GBL9_RHIML</name>
<proteinExistence type="predicted"/>
<evidence type="ECO:0000313" key="2">
    <source>
        <dbReference type="Proteomes" id="UP000004038"/>
    </source>
</evidence>
<gene>
    <name evidence="1" type="ORF">SM0020_34720</name>
</gene>
<dbReference type="EMBL" id="AGVV01000171">
    <property type="protein sequence ID" value="EHK73297.1"/>
    <property type="molecule type" value="Genomic_DNA"/>
</dbReference>
<dbReference type="Proteomes" id="UP000004038">
    <property type="component" value="Unassembled WGS sequence"/>
</dbReference>
<accession>H0GBL9</accession>
<organism evidence="1 2">
    <name type="scientific">Sinorhizobium meliloti CCNWSX0020</name>
    <dbReference type="NCBI Taxonomy" id="1107881"/>
    <lineage>
        <taxon>Bacteria</taxon>
        <taxon>Pseudomonadati</taxon>
        <taxon>Pseudomonadota</taxon>
        <taxon>Alphaproteobacteria</taxon>
        <taxon>Hyphomicrobiales</taxon>
        <taxon>Rhizobiaceae</taxon>
        <taxon>Sinorhizobium/Ensifer group</taxon>
        <taxon>Sinorhizobium</taxon>
    </lineage>
</organism>
<evidence type="ECO:0000313" key="1">
    <source>
        <dbReference type="EMBL" id="EHK73297.1"/>
    </source>
</evidence>
<dbReference type="AlphaFoldDB" id="H0GBL9"/>
<protein>
    <submittedName>
        <fullName evidence="1">Uncharacterized protein</fullName>
    </submittedName>
</protein>
<reference evidence="1 2" key="1">
    <citation type="journal article" date="2012" name="J. Bacteriol.">
        <title>Draft Genome Sequence of Sinorhizobium meliloti CCNWSX0020, a Nitrogen-Fixing Symbiont with Copper Tolerance Capability Isolated from Lead-Zinc Mine Tailings.</title>
        <authorList>
            <person name="Li Z."/>
            <person name="Ma Z."/>
            <person name="Hao X."/>
            <person name="Wei G."/>
        </authorList>
    </citation>
    <scope>NUCLEOTIDE SEQUENCE [LARGE SCALE GENOMIC DNA]</scope>
    <source>
        <strain evidence="1 2">CCNWSX0020</strain>
    </source>
</reference>
<sequence length="36" mass="4364">MVSLLFDGMKFPSWIQRSFMPRLLTQRHRQDGKTVR</sequence>